<evidence type="ECO:0000256" key="1">
    <source>
        <dbReference type="SAM" id="Phobius"/>
    </source>
</evidence>
<keyword evidence="1" id="KW-0472">Membrane</keyword>
<gene>
    <name evidence="3" type="ORF">DS742_26485</name>
</gene>
<evidence type="ECO:0000313" key="3">
    <source>
        <dbReference type="EMBL" id="RFZ75851.1"/>
    </source>
</evidence>
<dbReference type="Pfam" id="PF00990">
    <property type="entry name" value="GGDEF"/>
    <property type="match status" value="1"/>
</dbReference>
<dbReference type="AlphaFoldDB" id="A0A3E2N4M5"/>
<reference evidence="3 4" key="1">
    <citation type="submission" date="2018-07" db="EMBL/GenBank/DDBJ databases">
        <title>New species, Clostridium PI-S10-A1B.</title>
        <authorList>
            <person name="Krishna G."/>
            <person name="Summeta K."/>
            <person name="Shikha S."/>
            <person name="Prabhu P.B."/>
            <person name="Suresh K."/>
        </authorList>
    </citation>
    <scope>NUCLEOTIDE SEQUENCE [LARGE SCALE GENOMIC DNA]</scope>
    <source>
        <strain evidence="3 4">PI-S10-A1B</strain>
    </source>
</reference>
<protein>
    <submittedName>
        <fullName evidence="3">Diguanylate cyclase</fullName>
    </submittedName>
</protein>
<feature type="transmembrane region" description="Helical" evidence="1">
    <location>
        <begin position="143"/>
        <end position="166"/>
    </location>
</feature>
<dbReference type="PANTHER" id="PTHR45138:SF9">
    <property type="entry name" value="DIGUANYLATE CYCLASE DGCM-RELATED"/>
    <property type="match status" value="1"/>
</dbReference>
<evidence type="ECO:0000313" key="4">
    <source>
        <dbReference type="Proteomes" id="UP000260680"/>
    </source>
</evidence>
<dbReference type="RefSeq" id="WP_117419914.1">
    <property type="nucleotide sequence ID" value="NZ_QOHO01000113.1"/>
</dbReference>
<dbReference type="Proteomes" id="UP000260680">
    <property type="component" value="Unassembled WGS sequence"/>
</dbReference>
<sequence length="484" mass="55370">MNNVLLSVLLIISSALIGNFVIYGLARRRTPGVYYFCLLMTAMIFHSVGYAFELLSDSADIMYIWIKVEYIGVSFYPFLIMMFSREYTEEKSFANRFVVSLVLMVNVITLILVYTNNHHFLYYSSIAVDYSPGFPILALQKGIWYQIQVFFLCFSIFYSITVLMIKLKRTSGSYRNKVLFLLMGVTAPVITMMLYLLGMGPVYLDMTPFSYFIMSISITIGLFRYDMLVLNPITYEMIFQSINEAVLVIDSNGMLVGFNNVSKEFFPSLSKMKIGQSFELIEELKDHNLDSVNPVHDICGRIYSFKAITMKTHRVRIYVANDITESENAKKQLEILATIDSLTGLYNRRYFMEQVERFGSDGVFVIIDLDHFKVINDTFGHFEGDRVLSDFGILIQHTFPDHISCRYGGEEFAVFLAETGLGEAYKRVETLRAKNSKGIQSCKVTFSAGMTEYHIGSGTVSEALIRADQKLYEAKERGRDRICL</sequence>
<dbReference type="InterPro" id="IPR029787">
    <property type="entry name" value="Nucleotide_cyclase"/>
</dbReference>
<dbReference type="PROSITE" id="PS50887">
    <property type="entry name" value="GGDEF"/>
    <property type="match status" value="1"/>
</dbReference>
<feature type="domain" description="GGDEF" evidence="2">
    <location>
        <begin position="360"/>
        <end position="484"/>
    </location>
</feature>
<feature type="transmembrane region" description="Helical" evidence="1">
    <location>
        <begin position="96"/>
        <end position="115"/>
    </location>
</feature>
<dbReference type="InterPro" id="IPR000160">
    <property type="entry name" value="GGDEF_dom"/>
</dbReference>
<dbReference type="Pfam" id="PF16927">
    <property type="entry name" value="HisKA_7TM"/>
    <property type="match status" value="1"/>
</dbReference>
<accession>A0A3E2N4M5</accession>
<feature type="transmembrane region" description="Helical" evidence="1">
    <location>
        <begin position="64"/>
        <end position="84"/>
    </location>
</feature>
<organism evidence="3 4">
    <name type="scientific">Lacrimispora amygdalina</name>
    <dbReference type="NCBI Taxonomy" id="253257"/>
    <lineage>
        <taxon>Bacteria</taxon>
        <taxon>Bacillati</taxon>
        <taxon>Bacillota</taxon>
        <taxon>Clostridia</taxon>
        <taxon>Lachnospirales</taxon>
        <taxon>Lachnospiraceae</taxon>
        <taxon>Lacrimispora</taxon>
    </lineage>
</organism>
<dbReference type="InterPro" id="IPR043128">
    <property type="entry name" value="Rev_trsase/Diguanyl_cyclase"/>
</dbReference>
<dbReference type="SMART" id="SM00267">
    <property type="entry name" value="GGDEF"/>
    <property type="match status" value="1"/>
</dbReference>
<feature type="transmembrane region" description="Helical" evidence="1">
    <location>
        <begin position="209"/>
        <end position="230"/>
    </location>
</feature>
<proteinExistence type="predicted"/>
<dbReference type="OrthoDB" id="9781069at2"/>
<dbReference type="PANTHER" id="PTHR45138">
    <property type="entry name" value="REGULATORY COMPONENTS OF SENSORY TRANSDUCTION SYSTEM"/>
    <property type="match status" value="1"/>
</dbReference>
<feature type="transmembrane region" description="Helical" evidence="1">
    <location>
        <begin position="6"/>
        <end position="26"/>
    </location>
</feature>
<feature type="transmembrane region" description="Helical" evidence="1">
    <location>
        <begin position="178"/>
        <end position="197"/>
    </location>
</feature>
<dbReference type="SUPFAM" id="SSF55073">
    <property type="entry name" value="Nucleotide cyclase"/>
    <property type="match status" value="1"/>
</dbReference>
<feature type="transmembrane region" description="Helical" evidence="1">
    <location>
        <begin position="33"/>
        <end position="52"/>
    </location>
</feature>
<evidence type="ECO:0000259" key="2">
    <source>
        <dbReference type="PROSITE" id="PS50887"/>
    </source>
</evidence>
<keyword evidence="1" id="KW-1133">Transmembrane helix</keyword>
<keyword evidence="1" id="KW-0812">Transmembrane</keyword>
<dbReference type="NCBIfam" id="TIGR00254">
    <property type="entry name" value="GGDEF"/>
    <property type="match status" value="1"/>
</dbReference>
<dbReference type="EMBL" id="QOHO01000113">
    <property type="protein sequence ID" value="RFZ75851.1"/>
    <property type="molecule type" value="Genomic_DNA"/>
</dbReference>
<name>A0A3E2N4M5_9FIRM</name>
<dbReference type="InterPro" id="IPR031621">
    <property type="entry name" value="HisKA_7TM"/>
</dbReference>
<comment type="caution">
    <text evidence="3">The sequence shown here is derived from an EMBL/GenBank/DDBJ whole genome shotgun (WGS) entry which is preliminary data.</text>
</comment>
<dbReference type="InterPro" id="IPR050469">
    <property type="entry name" value="Diguanylate_Cyclase"/>
</dbReference>
<dbReference type="CDD" id="cd01949">
    <property type="entry name" value="GGDEF"/>
    <property type="match status" value="1"/>
</dbReference>
<dbReference type="GO" id="GO:0052621">
    <property type="term" value="F:diguanylate cyclase activity"/>
    <property type="evidence" value="ECO:0007669"/>
    <property type="project" value="TreeGrafter"/>
</dbReference>
<dbReference type="Gene3D" id="3.30.70.270">
    <property type="match status" value="1"/>
</dbReference>